<dbReference type="GO" id="GO:0006935">
    <property type="term" value="P:chemotaxis"/>
    <property type="evidence" value="ECO:0007669"/>
    <property type="project" value="InterPro"/>
</dbReference>
<dbReference type="PANTHER" id="PTHR42201:SF1">
    <property type="entry name" value="TAXIS PROTEIN"/>
    <property type="match status" value="1"/>
</dbReference>
<dbReference type="AlphaFoldDB" id="A0A6C0UZA4"/>
<feature type="compositionally biased region" description="Basic and acidic residues" evidence="1">
    <location>
        <begin position="26"/>
        <end position="38"/>
    </location>
</feature>
<feature type="compositionally biased region" description="Basic and acidic residues" evidence="1">
    <location>
        <begin position="1"/>
        <end position="14"/>
    </location>
</feature>
<gene>
    <name evidence="4" type="ORF">FQA18_03600</name>
    <name evidence="3" type="ORF">G3A49_09295</name>
    <name evidence="2" type="ORF">GOC85_06020</name>
</gene>
<dbReference type="EMBL" id="WOWC01000001">
    <property type="protein sequence ID" value="NLV02135.1"/>
    <property type="molecule type" value="Genomic_DNA"/>
</dbReference>
<evidence type="ECO:0000313" key="2">
    <source>
        <dbReference type="EMBL" id="NLV02135.1"/>
    </source>
</evidence>
<evidence type="ECO:0000313" key="5">
    <source>
        <dbReference type="Proteomes" id="UP000320212"/>
    </source>
</evidence>
<dbReference type="PANTHER" id="PTHR42201">
    <property type="entry name" value="TAXIS PROTEIN"/>
    <property type="match status" value="1"/>
</dbReference>
<dbReference type="Proteomes" id="UP000619835">
    <property type="component" value="Unassembled WGS sequence"/>
</dbReference>
<evidence type="ECO:0000313" key="6">
    <source>
        <dbReference type="Proteomes" id="UP000465667"/>
    </source>
</evidence>
<dbReference type="InterPro" id="IPR007381">
    <property type="entry name" value="CheF1/F2"/>
</dbReference>
<accession>A0A558GE51</accession>
<protein>
    <submittedName>
        <fullName evidence="3">Chemotaxis protein CheF</fullName>
    </submittedName>
</protein>
<proteinExistence type="predicted"/>
<dbReference type="Pfam" id="PF04283">
    <property type="entry name" value="CheF-arch"/>
    <property type="match status" value="1"/>
</dbReference>
<sequence>MTDDGPQRQTRDTMPDTGGEQTAQEARSRAPEGGDVAKSDLLQAYRRKKSEPSDEREEQERERSKKQTEKRTSDGESIVVDFVANFVAGGNASFEPVKGRVLMSQRRLILATSKAKTVIPITSIFDIAVGQVPPEVEEFFDYTVMVGYIIGRQRRTTVIGGDRETIEKFSLLLFRAALNGSRAQVTHPARIGGRVLDTERRPSGLHLDYEAVTFPDDDGPLTENGEPFHIDLASVIFFEVLERTVDGETRLVLSVQHVKQGQTVTSEITLDSRRKMNILGRYLRLVYHWIKSGVRDVEITEQGLEVLVGLYSAGEMAAEVDFSELLGVEEEVLEAELETLHEEELIGDDELPTSLTPQGRFVVNEEIEDVNV</sequence>
<reference evidence="2" key="2">
    <citation type="submission" date="2019-12" db="EMBL/GenBank/DDBJ databases">
        <title>Haloferax alexandrinus strain pws11.</title>
        <authorList>
            <person name="Verma D.K."/>
            <person name="Gopal K."/>
            <person name="Prasad E.S."/>
        </authorList>
    </citation>
    <scope>NUCLEOTIDE SEQUENCE</scope>
    <source>
        <strain evidence="2">Pws11</strain>
    </source>
</reference>
<dbReference type="EMBL" id="VMTR01000012">
    <property type="protein sequence ID" value="TVT95996.1"/>
    <property type="molecule type" value="Genomic_DNA"/>
</dbReference>
<evidence type="ECO:0000256" key="1">
    <source>
        <dbReference type="SAM" id="MobiDB-lite"/>
    </source>
</evidence>
<dbReference type="EMBL" id="CP048738">
    <property type="protein sequence ID" value="QIB78318.1"/>
    <property type="molecule type" value="Genomic_DNA"/>
</dbReference>
<accession>A0A6C0UZA4</accession>
<feature type="compositionally biased region" description="Basic and acidic residues" evidence="1">
    <location>
        <begin position="50"/>
        <end position="74"/>
    </location>
</feature>
<reference evidence="3 6" key="3">
    <citation type="submission" date="2020-02" db="EMBL/GenBank/DDBJ databases">
        <title>Whole genome sequence of Haloferax alexandrinus pws1.</title>
        <authorList>
            <person name="Verma D.K."/>
            <person name="Gopal K."/>
            <person name="Prasad E.S."/>
        </authorList>
    </citation>
    <scope>NUCLEOTIDE SEQUENCE [LARGE SCALE GENOMIC DNA]</scope>
    <source>
        <strain evidence="6">wsp1</strain>
        <strain evidence="3">Wsp1</strain>
    </source>
</reference>
<evidence type="ECO:0000313" key="4">
    <source>
        <dbReference type="EMBL" id="TVT95996.1"/>
    </source>
</evidence>
<dbReference type="Proteomes" id="UP000320212">
    <property type="component" value="Unassembled WGS sequence"/>
</dbReference>
<dbReference type="KEGG" id="hale:G3A49_09295"/>
<evidence type="ECO:0000313" key="3">
    <source>
        <dbReference type="EMBL" id="QIB78318.1"/>
    </source>
</evidence>
<name>A0A6C0UZA4_HALVO</name>
<reference evidence="4 5" key="1">
    <citation type="submission" date="2019-07" db="EMBL/GenBank/DDBJ databases">
        <title>Draft genome sequence of Haloferax volcanii SS0101, isolated from salt farm in Samut Sakhon, Thailand.</title>
        <authorList>
            <person name="Wanthongcharoen S."/>
            <person name="Yamprayoonswat W."/>
            <person name="Ruangsuj P."/>
            <person name="Thongpramul N."/>
            <person name="Jumpathong W."/>
            <person name="Sittihan S."/>
            <person name="Kanjanavas P."/>
            <person name="Yasawong M."/>
        </authorList>
    </citation>
    <scope>NUCLEOTIDE SEQUENCE [LARGE SCALE GENOMIC DNA]</scope>
    <source>
        <strain evidence="4 5">SS0101</strain>
    </source>
</reference>
<organism evidence="3 6">
    <name type="scientific">Haloferax volcanii</name>
    <name type="common">Halobacterium volcanii</name>
    <dbReference type="NCBI Taxonomy" id="2246"/>
    <lineage>
        <taxon>Archaea</taxon>
        <taxon>Methanobacteriati</taxon>
        <taxon>Methanobacteriota</taxon>
        <taxon>Stenosarchaea group</taxon>
        <taxon>Halobacteria</taxon>
        <taxon>Halobacteriales</taxon>
        <taxon>Haloferacaceae</taxon>
        <taxon>Haloferax</taxon>
    </lineage>
</organism>
<feature type="region of interest" description="Disordered" evidence="1">
    <location>
        <begin position="1"/>
        <end position="74"/>
    </location>
</feature>
<dbReference type="Proteomes" id="UP000465667">
    <property type="component" value="Chromosome"/>
</dbReference>